<comment type="subcellular location">
    <subcellularLocation>
        <location evidence="1">Cell membrane</location>
        <topology evidence="1">Multi-pass membrane protein</topology>
    </subcellularLocation>
</comment>
<sequence length="312" mass="31959">MMKFDSLWSGQVAMAALAQIAFAVALGSLLFDAWLAAEGARATVSPAHGAWRRAQRSLTMAALVFVLAELGWIVYEAATMGGTGLGEAFGALPAVLQDTHVGHAWSLLFGGALALLVLALLRPGGVAGKLLFWLAILVVEAGNASIGHAADAGPWSPAVCVQLLHLLSTAVWGGIVLAGGMAVLPALGASIARGALIRVAQRVSRVSMAAVLVVIATGIYNAIRGTGGDIAVLDASTWGRVLLLKLVLVALALLLGGLNRFSALPRLRRTAATEDARTFVNVLYLEAVAMIGVFVAAAVLAASVPGFASLAQ</sequence>
<accession>F2LAI9</accession>
<gene>
    <name evidence="8" type="ordered locus">bgla_1g33890</name>
</gene>
<dbReference type="STRING" id="999541.bgla_1g33890"/>
<dbReference type="GO" id="GO:0005886">
    <property type="term" value="C:plasma membrane"/>
    <property type="evidence" value="ECO:0007669"/>
    <property type="project" value="UniProtKB-SubCell"/>
</dbReference>
<evidence type="ECO:0000256" key="4">
    <source>
        <dbReference type="ARBA" id="ARBA00022989"/>
    </source>
</evidence>
<dbReference type="eggNOG" id="COG1276">
    <property type="taxonomic scope" value="Bacteria"/>
</dbReference>
<dbReference type="KEGG" id="bgd:bgla_1g33890"/>
<feature type="transmembrane region" description="Helical" evidence="6">
    <location>
        <begin position="130"/>
        <end position="150"/>
    </location>
</feature>
<dbReference type="PANTHER" id="PTHR34820">
    <property type="entry name" value="INNER MEMBRANE PROTEIN YEBZ"/>
    <property type="match status" value="1"/>
</dbReference>
<feature type="domain" description="Copper resistance protein D" evidence="7">
    <location>
        <begin position="198"/>
        <end position="300"/>
    </location>
</feature>
<feature type="transmembrane region" description="Helical" evidence="6">
    <location>
        <begin position="282"/>
        <end position="304"/>
    </location>
</feature>
<dbReference type="HOGENOM" id="CLU_896230_0_0_4"/>
<dbReference type="InterPro" id="IPR032694">
    <property type="entry name" value="CopC/D"/>
</dbReference>
<evidence type="ECO:0000256" key="2">
    <source>
        <dbReference type="ARBA" id="ARBA00022475"/>
    </source>
</evidence>
<organism evidence="8 9">
    <name type="scientific">Burkholderia gladioli (strain BSR3)</name>
    <dbReference type="NCBI Taxonomy" id="999541"/>
    <lineage>
        <taxon>Bacteria</taxon>
        <taxon>Pseudomonadati</taxon>
        <taxon>Pseudomonadota</taxon>
        <taxon>Betaproteobacteria</taxon>
        <taxon>Burkholderiales</taxon>
        <taxon>Burkholderiaceae</taxon>
        <taxon>Burkholderia</taxon>
    </lineage>
</organism>
<keyword evidence="3 6" id="KW-0812">Transmembrane</keyword>
<evidence type="ECO:0000256" key="1">
    <source>
        <dbReference type="ARBA" id="ARBA00004651"/>
    </source>
</evidence>
<dbReference type="AlphaFoldDB" id="F2LAI9"/>
<dbReference type="PANTHER" id="PTHR34820:SF4">
    <property type="entry name" value="INNER MEMBRANE PROTEIN YEBZ"/>
    <property type="match status" value="1"/>
</dbReference>
<dbReference type="GO" id="GO:0006825">
    <property type="term" value="P:copper ion transport"/>
    <property type="evidence" value="ECO:0007669"/>
    <property type="project" value="InterPro"/>
</dbReference>
<dbReference type="EMBL" id="CP002599">
    <property type="protein sequence ID" value="AEA61992.1"/>
    <property type="molecule type" value="Genomic_DNA"/>
</dbReference>
<feature type="transmembrane region" description="Helical" evidence="6">
    <location>
        <begin position="170"/>
        <end position="191"/>
    </location>
</feature>
<evidence type="ECO:0000256" key="5">
    <source>
        <dbReference type="ARBA" id="ARBA00023136"/>
    </source>
</evidence>
<protein>
    <submittedName>
        <fullName evidence="8">Copper resistance D</fullName>
    </submittedName>
</protein>
<dbReference type="InterPro" id="IPR008457">
    <property type="entry name" value="Cu-R_CopD_dom"/>
</dbReference>
<feature type="transmembrane region" description="Helical" evidence="6">
    <location>
        <begin position="58"/>
        <end position="75"/>
    </location>
</feature>
<feature type="transmembrane region" description="Helical" evidence="6">
    <location>
        <begin position="243"/>
        <end position="261"/>
    </location>
</feature>
<evidence type="ECO:0000256" key="3">
    <source>
        <dbReference type="ARBA" id="ARBA00022692"/>
    </source>
</evidence>
<feature type="transmembrane region" description="Helical" evidence="6">
    <location>
        <begin position="12"/>
        <end position="37"/>
    </location>
</feature>
<reference evidence="8 9" key="1">
    <citation type="journal article" date="2011" name="J. Bacteriol.">
        <title>Complete genome sequence of Burkholderia gladioli BSR3.</title>
        <authorList>
            <person name="Seo Y.S."/>
            <person name="Lim J."/>
            <person name="Choi B.S."/>
            <person name="Kim H."/>
            <person name="Goo E."/>
            <person name="Lee B."/>
            <person name="Lim J.S."/>
            <person name="Choi I.Y."/>
            <person name="Moon J.S."/>
            <person name="Kim J."/>
            <person name="Hwang I."/>
        </authorList>
    </citation>
    <scope>NUCLEOTIDE SEQUENCE [LARGE SCALE GENOMIC DNA]</scope>
    <source>
        <strain evidence="8 9">BSR3</strain>
    </source>
</reference>
<keyword evidence="5 6" id="KW-0472">Membrane</keyword>
<dbReference type="Proteomes" id="UP000008316">
    <property type="component" value="Chromosome 1"/>
</dbReference>
<evidence type="ECO:0000313" key="9">
    <source>
        <dbReference type="Proteomes" id="UP000008316"/>
    </source>
</evidence>
<keyword evidence="4 6" id="KW-1133">Transmembrane helix</keyword>
<dbReference type="Pfam" id="PF05425">
    <property type="entry name" value="CopD"/>
    <property type="match status" value="1"/>
</dbReference>
<evidence type="ECO:0000256" key="6">
    <source>
        <dbReference type="SAM" id="Phobius"/>
    </source>
</evidence>
<keyword evidence="9" id="KW-1185">Reference proteome</keyword>
<feature type="transmembrane region" description="Helical" evidence="6">
    <location>
        <begin position="102"/>
        <end position="121"/>
    </location>
</feature>
<feature type="transmembrane region" description="Helical" evidence="6">
    <location>
        <begin position="203"/>
        <end position="223"/>
    </location>
</feature>
<proteinExistence type="predicted"/>
<evidence type="ECO:0000259" key="7">
    <source>
        <dbReference type="Pfam" id="PF05425"/>
    </source>
</evidence>
<evidence type="ECO:0000313" key="8">
    <source>
        <dbReference type="EMBL" id="AEA61992.1"/>
    </source>
</evidence>
<name>F2LAI9_BURGS</name>
<keyword evidence="2" id="KW-1003">Cell membrane</keyword>